<dbReference type="STRING" id="156994.SAMN04488028_103375"/>
<sequence>MGVRDRWASTWELNNNTMKGILIIIMMMVGYWLCAHEQAPVHQSEQVLTLDASR</sequence>
<dbReference type="AlphaFoldDB" id="A0A1M6QLQ0"/>
<organism evidence="2 3">
    <name type="scientific">Reichenbachiella agariperforans</name>
    <dbReference type="NCBI Taxonomy" id="156994"/>
    <lineage>
        <taxon>Bacteria</taxon>
        <taxon>Pseudomonadati</taxon>
        <taxon>Bacteroidota</taxon>
        <taxon>Cytophagia</taxon>
        <taxon>Cytophagales</taxon>
        <taxon>Reichenbachiellaceae</taxon>
        <taxon>Reichenbachiella</taxon>
    </lineage>
</organism>
<keyword evidence="1" id="KW-0812">Transmembrane</keyword>
<evidence type="ECO:0000313" key="3">
    <source>
        <dbReference type="Proteomes" id="UP000184474"/>
    </source>
</evidence>
<protein>
    <submittedName>
        <fullName evidence="2">Uncharacterized protein</fullName>
    </submittedName>
</protein>
<evidence type="ECO:0000313" key="2">
    <source>
        <dbReference type="EMBL" id="SHK20993.1"/>
    </source>
</evidence>
<reference evidence="3" key="1">
    <citation type="submission" date="2016-11" db="EMBL/GenBank/DDBJ databases">
        <authorList>
            <person name="Varghese N."/>
            <person name="Submissions S."/>
        </authorList>
    </citation>
    <scope>NUCLEOTIDE SEQUENCE [LARGE SCALE GENOMIC DNA]</scope>
    <source>
        <strain evidence="3">DSM 26134</strain>
    </source>
</reference>
<name>A0A1M6QLQ0_REIAG</name>
<keyword evidence="1" id="KW-1133">Transmembrane helix</keyword>
<accession>A0A1M6QLQ0</accession>
<proteinExistence type="predicted"/>
<feature type="transmembrane region" description="Helical" evidence="1">
    <location>
        <begin position="17"/>
        <end position="34"/>
    </location>
</feature>
<keyword evidence="3" id="KW-1185">Reference proteome</keyword>
<gene>
    <name evidence="2" type="ORF">SAMN04488028_103375</name>
</gene>
<keyword evidence="1" id="KW-0472">Membrane</keyword>
<dbReference type="EMBL" id="FRAA01000003">
    <property type="protein sequence ID" value="SHK20993.1"/>
    <property type="molecule type" value="Genomic_DNA"/>
</dbReference>
<evidence type="ECO:0000256" key="1">
    <source>
        <dbReference type="SAM" id="Phobius"/>
    </source>
</evidence>
<dbReference type="Proteomes" id="UP000184474">
    <property type="component" value="Unassembled WGS sequence"/>
</dbReference>